<evidence type="ECO:0000256" key="6">
    <source>
        <dbReference type="PIRSR" id="PIRSR001589-1"/>
    </source>
</evidence>
<reference evidence="10 11" key="1">
    <citation type="journal article" date="2013" name="PLoS Genet.">
        <title>Distinctive expansion of potential virulence genes in the genome of the oomycete fish pathogen Saprolegnia parasitica.</title>
        <authorList>
            <person name="Jiang R.H."/>
            <person name="de Bruijn I."/>
            <person name="Haas B.J."/>
            <person name="Belmonte R."/>
            <person name="Lobach L."/>
            <person name="Christie J."/>
            <person name="van den Ackerveken G."/>
            <person name="Bottin A."/>
            <person name="Bulone V."/>
            <person name="Diaz-Moreno S.M."/>
            <person name="Dumas B."/>
            <person name="Fan L."/>
            <person name="Gaulin E."/>
            <person name="Govers F."/>
            <person name="Grenville-Briggs L.J."/>
            <person name="Horner N.R."/>
            <person name="Levin J.Z."/>
            <person name="Mammella M."/>
            <person name="Meijer H.J."/>
            <person name="Morris P."/>
            <person name="Nusbaum C."/>
            <person name="Oome S."/>
            <person name="Phillips A.J."/>
            <person name="van Rooyen D."/>
            <person name="Rzeszutek E."/>
            <person name="Saraiva M."/>
            <person name="Secombes C.J."/>
            <person name="Seidl M.F."/>
            <person name="Snel B."/>
            <person name="Stassen J.H."/>
            <person name="Sykes S."/>
            <person name="Tripathy S."/>
            <person name="van den Berg H."/>
            <person name="Vega-Arreguin J.C."/>
            <person name="Wawra S."/>
            <person name="Young S.K."/>
            <person name="Zeng Q."/>
            <person name="Dieguez-Uribeondo J."/>
            <person name="Russ C."/>
            <person name="Tyler B.M."/>
            <person name="van West P."/>
        </authorList>
    </citation>
    <scope>NUCLEOTIDE SEQUENCE [LARGE SCALE GENOMIC DNA]</scope>
    <source>
        <strain evidence="10 11">CBS 223.65</strain>
    </source>
</reference>
<keyword evidence="2 5" id="KW-0547">Nucleotide-binding</keyword>
<dbReference type="STRING" id="695850.A0A067CVG1"/>
<comment type="similarity">
    <text evidence="1">Belongs to the asparagine synthetase family.</text>
</comment>
<dbReference type="PANTHER" id="PTHR43284:SF1">
    <property type="entry name" value="ASPARAGINE SYNTHETASE"/>
    <property type="match status" value="1"/>
</dbReference>
<dbReference type="PANTHER" id="PTHR43284">
    <property type="entry name" value="ASPARAGINE SYNTHETASE (GLUTAMINE-HYDROLYZING)"/>
    <property type="match status" value="1"/>
</dbReference>
<keyword evidence="11" id="KW-1185">Reference proteome</keyword>
<dbReference type="KEGG" id="spar:SPRG_00576"/>
<evidence type="ECO:0000313" key="10">
    <source>
        <dbReference type="EMBL" id="KDO34513.1"/>
    </source>
</evidence>
<accession>A0A067CVG1</accession>
<keyword evidence="4 6" id="KW-0315">Glutamine amidotransferase</keyword>
<dbReference type="NCBIfam" id="TIGR01536">
    <property type="entry name" value="asn_synth_AEB"/>
    <property type="match status" value="1"/>
</dbReference>
<dbReference type="CDD" id="cd01991">
    <property type="entry name" value="Asn_synthase_B_C"/>
    <property type="match status" value="1"/>
</dbReference>
<dbReference type="InterPro" id="IPR006426">
    <property type="entry name" value="Asn_synth_AEB"/>
</dbReference>
<dbReference type="GO" id="GO:0006529">
    <property type="term" value="P:asparagine biosynthetic process"/>
    <property type="evidence" value="ECO:0007669"/>
    <property type="project" value="UniProtKB-KW"/>
</dbReference>
<keyword evidence="3 5" id="KW-0067">ATP-binding</keyword>
<evidence type="ECO:0000256" key="8">
    <source>
        <dbReference type="PIRSR" id="PIRSR001589-3"/>
    </source>
</evidence>
<protein>
    <submittedName>
        <fullName evidence="10">Asparagine synthase</fullName>
    </submittedName>
</protein>
<evidence type="ECO:0000256" key="2">
    <source>
        <dbReference type="ARBA" id="ARBA00022741"/>
    </source>
</evidence>
<dbReference type="InterPro" id="IPR014729">
    <property type="entry name" value="Rossmann-like_a/b/a_fold"/>
</dbReference>
<dbReference type="GO" id="GO:0005829">
    <property type="term" value="C:cytosol"/>
    <property type="evidence" value="ECO:0007669"/>
    <property type="project" value="TreeGrafter"/>
</dbReference>
<feature type="binding site" evidence="7">
    <location>
        <position position="290"/>
    </location>
    <ligand>
        <name>ATP</name>
        <dbReference type="ChEBI" id="CHEBI:30616"/>
    </ligand>
</feature>
<evidence type="ECO:0000256" key="1">
    <source>
        <dbReference type="ARBA" id="ARBA00005752"/>
    </source>
</evidence>
<gene>
    <name evidence="10" type="ORF">SPRG_00576</name>
</gene>
<dbReference type="RefSeq" id="XP_012194191.1">
    <property type="nucleotide sequence ID" value="XM_012338801.1"/>
</dbReference>
<evidence type="ECO:0000256" key="3">
    <source>
        <dbReference type="ARBA" id="ARBA00022840"/>
    </source>
</evidence>
<dbReference type="AlphaFoldDB" id="A0A067CVG1"/>
<evidence type="ECO:0000259" key="9">
    <source>
        <dbReference type="PROSITE" id="PS51278"/>
    </source>
</evidence>
<evidence type="ECO:0000256" key="4">
    <source>
        <dbReference type="ARBA" id="ARBA00022962"/>
    </source>
</evidence>
<dbReference type="InterPro" id="IPR033738">
    <property type="entry name" value="AsnB_N"/>
</dbReference>
<dbReference type="Gene3D" id="3.60.20.10">
    <property type="entry name" value="Glutamine Phosphoribosylpyrophosphate, subunit 1, domain 1"/>
    <property type="match status" value="1"/>
</dbReference>
<dbReference type="InterPro" id="IPR017932">
    <property type="entry name" value="GATase_2_dom"/>
</dbReference>
<keyword evidence="6" id="KW-0028">Amino-acid biosynthesis</keyword>
<dbReference type="Proteomes" id="UP000030745">
    <property type="component" value="Unassembled WGS sequence"/>
</dbReference>
<dbReference type="InterPro" id="IPR029055">
    <property type="entry name" value="Ntn_hydrolases_N"/>
</dbReference>
<dbReference type="InterPro" id="IPR001962">
    <property type="entry name" value="Asn_synthase"/>
</dbReference>
<dbReference type="OrthoDB" id="409189at2759"/>
<dbReference type="SUPFAM" id="SSF56235">
    <property type="entry name" value="N-terminal nucleophile aminohydrolases (Ntn hydrolases)"/>
    <property type="match status" value="1"/>
</dbReference>
<evidence type="ECO:0000256" key="7">
    <source>
        <dbReference type="PIRSR" id="PIRSR001589-2"/>
    </source>
</evidence>
<dbReference type="GeneID" id="24123212"/>
<dbReference type="SUPFAM" id="SSF52402">
    <property type="entry name" value="Adenine nucleotide alpha hydrolases-like"/>
    <property type="match status" value="1"/>
</dbReference>
<dbReference type="PROSITE" id="PS51278">
    <property type="entry name" value="GATASE_TYPE_2"/>
    <property type="match status" value="1"/>
</dbReference>
<dbReference type="GO" id="GO:0004066">
    <property type="term" value="F:asparagine synthase (glutamine-hydrolyzing) activity"/>
    <property type="evidence" value="ECO:0007669"/>
    <property type="project" value="InterPro"/>
</dbReference>
<dbReference type="PIRSF" id="PIRSF001589">
    <property type="entry name" value="Asn_synthetase_glu-h"/>
    <property type="match status" value="1"/>
</dbReference>
<feature type="site" description="Important for beta-aspartyl-AMP intermediate formation" evidence="8">
    <location>
        <position position="371"/>
    </location>
</feature>
<dbReference type="Pfam" id="PF13537">
    <property type="entry name" value="GATase_7"/>
    <property type="match status" value="1"/>
</dbReference>
<dbReference type="Pfam" id="PF00733">
    <property type="entry name" value="Asn_synthase"/>
    <property type="match status" value="1"/>
</dbReference>
<feature type="domain" description="Glutamine amidotransferase type-2" evidence="9">
    <location>
        <begin position="2"/>
        <end position="206"/>
    </location>
</feature>
<evidence type="ECO:0000313" key="11">
    <source>
        <dbReference type="Proteomes" id="UP000030745"/>
    </source>
</evidence>
<dbReference type="CDD" id="cd00712">
    <property type="entry name" value="AsnB"/>
    <property type="match status" value="1"/>
</dbReference>
<feature type="binding site" evidence="7">
    <location>
        <position position="97"/>
    </location>
    <ligand>
        <name>L-glutamine</name>
        <dbReference type="ChEBI" id="CHEBI:58359"/>
    </ligand>
</feature>
<sequence length="658" mass="73332">MCGIVAYLDLNGGSTTPVDLTAALDLLHHRGPDGQGVWHDASVGLGHVRLSIMDVAHGQQPLHASGVHAVINGEFYDFEAIRDDLCARGHVFSTQSDSEILVHLYHEYGLNCVDHLLGEFAFVLWDANLQRLLVGRDRHGIKPLFYTQFDNKLVIASEAKAFLGLGWQPQWDVHSIVNSGHYADDRTIFKGVSKIPPGQILTATPSGSIKLERYFSPSFPDRNIEDPRSIEEMVDGVRTRLVDAVRARLRSDVPVAVYLSGGIDSSAVLGVASSILRETDPDARMDVFTIAFSDKEIDGVKYNESDVAARTAEFVQANSHVLHVTQEDLTGAFEDAVWHWEAAMNDFNGAAKFLLSRYVRDAGYKVVLTGEGSDEHFAGYTMFYPDLFRMDTTPPAIPRPMREKILATIESADEKMWSGIGSLQFSYTDCVKERALLSGLSIHRMLATIAGLPADLYKAPLNTISNPTQAFAAALSGEERKLAATKWHPLHTALCLETRCVLPNMLCNQLGDRSEMAHSIEGRVPFLDHRLTTYVNDLPPQVKLHVDPVTGKITEKWILRQAMRPYITDELYTIAKKPFFAPPAQFDPDCVQWQFLSRHITREAVENLGWMNWAFVEQTIADYKGDNVRRAQNILNVVASFIVLSQKFDIPTYVPPSP</sequence>
<proteinExistence type="inferred from homology"/>
<dbReference type="Gene3D" id="3.40.50.620">
    <property type="entry name" value="HUPs"/>
    <property type="match status" value="1"/>
</dbReference>
<dbReference type="InterPro" id="IPR051786">
    <property type="entry name" value="ASN_synthetase/amidase"/>
</dbReference>
<dbReference type="EMBL" id="KK583190">
    <property type="protein sequence ID" value="KDO34513.1"/>
    <property type="molecule type" value="Genomic_DNA"/>
</dbReference>
<dbReference type="GO" id="GO:0005524">
    <property type="term" value="F:ATP binding"/>
    <property type="evidence" value="ECO:0007669"/>
    <property type="project" value="UniProtKB-KW"/>
</dbReference>
<dbReference type="OMA" id="PTYRVCE"/>
<evidence type="ECO:0000256" key="5">
    <source>
        <dbReference type="PIRNR" id="PIRNR001589"/>
    </source>
</evidence>
<name>A0A067CVG1_SAPPC</name>
<keyword evidence="6" id="KW-0061">Asparagine biosynthesis</keyword>
<organism evidence="10 11">
    <name type="scientific">Saprolegnia parasitica (strain CBS 223.65)</name>
    <dbReference type="NCBI Taxonomy" id="695850"/>
    <lineage>
        <taxon>Eukaryota</taxon>
        <taxon>Sar</taxon>
        <taxon>Stramenopiles</taxon>
        <taxon>Oomycota</taxon>
        <taxon>Saprolegniomycetes</taxon>
        <taxon>Saprolegniales</taxon>
        <taxon>Saprolegniaceae</taxon>
        <taxon>Saprolegnia</taxon>
    </lineage>
</organism>
<feature type="active site" description="For GATase activity" evidence="6">
    <location>
        <position position="2"/>
    </location>
</feature>
<dbReference type="VEuPathDB" id="FungiDB:SPRG_00576"/>